<dbReference type="AlphaFoldDB" id="A0AAD9NTS4"/>
<dbReference type="EMBL" id="JAODUO010000351">
    <property type="protein sequence ID" value="KAK2182512.1"/>
    <property type="molecule type" value="Genomic_DNA"/>
</dbReference>
<accession>A0AAD9NTS4</accession>
<evidence type="ECO:0000313" key="2">
    <source>
        <dbReference type="Proteomes" id="UP001209878"/>
    </source>
</evidence>
<evidence type="ECO:0000313" key="1">
    <source>
        <dbReference type="EMBL" id="KAK2182512.1"/>
    </source>
</evidence>
<sequence>MAKQDLPPILVTGKCWVGVRKTNDNAIKLPPIGQSHTDTDVKYFRFNHGRRKYPVAKYSVYPPIKHKACLYKSQLTASLPPVPVAGGKLTTSPPRQFVKVSYSKRLHRDVAPPPRTLSGAPRPTLAGHKVVESARSEGGYQFDTLTIVNTTDRSVDISFDYLEAS</sequence>
<gene>
    <name evidence="1" type="ORF">NP493_352g04019</name>
</gene>
<protein>
    <submittedName>
        <fullName evidence="1">Uncharacterized protein</fullName>
    </submittedName>
</protein>
<keyword evidence="2" id="KW-1185">Reference proteome</keyword>
<organism evidence="1 2">
    <name type="scientific">Ridgeia piscesae</name>
    <name type="common">Tubeworm</name>
    <dbReference type="NCBI Taxonomy" id="27915"/>
    <lineage>
        <taxon>Eukaryota</taxon>
        <taxon>Metazoa</taxon>
        <taxon>Spiralia</taxon>
        <taxon>Lophotrochozoa</taxon>
        <taxon>Annelida</taxon>
        <taxon>Polychaeta</taxon>
        <taxon>Sedentaria</taxon>
        <taxon>Canalipalpata</taxon>
        <taxon>Sabellida</taxon>
        <taxon>Siboglinidae</taxon>
        <taxon>Ridgeia</taxon>
    </lineage>
</organism>
<dbReference type="Proteomes" id="UP001209878">
    <property type="component" value="Unassembled WGS sequence"/>
</dbReference>
<proteinExistence type="predicted"/>
<comment type="caution">
    <text evidence="1">The sequence shown here is derived from an EMBL/GenBank/DDBJ whole genome shotgun (WGS) entry which is preliminary data.</text>
</comment>
<reference evidence="1" key="1">
    <citation type="journal article" date="2023" name="Mol. Biol. Evol.">
        <title>Third-Generation Sequencing Reveals the Adaptive Role of the Epigenome in Three Deep-Sea Polychaetes.</title>
        <authorList>
            <person name="Perez M."/>
            <person name="Aroh O."/>
            <person name="Sun Y."/>
            <person name="Lan Y."/>
            <person name="Juniper S.K."/>
            <person name="Young C.R."/>
            <person name="Angers B."/>
            <person name="Qian P.Y."/>
        </authorList>
    </citation>
    <scope>NUCLEOTIDE SEQUENCE</scope>
    <source>
        <strain evidence="1">R07B-5</strain>
    </source>
</reference>
<name>A0AAD9NTS4_RIDPI</name>